<dbReference type="GO" id="GO:0018279">
    <property type="term" value="P:protein N-linked glycosylation via asparagine"/>
    <property type="evidence" value="ECO:0007669"/>
    <property type="project" value="TreeGrafter"/>
</dbReference>
<dbReference type="CDD" id="cd06432">
    <property type="entry name" value="GT8_HUGT1_C_like"/>
    <property type="match status" value="1"/>
</dbReference>
<dbReference type="Pfam" id="PF18404">
    <property type="entry name" value="Glyco_transf_24"/>
    <property type="match status" value="1"/>
</dbReference>
<dbReference type="EMBL" id="JAKCXM010000223">
    <property type="protein sequence ID" value="KAJ0398244.1"/>
    <property type="molecule type" value="Genomic_DNA"/>
</dbReference>
<evidence type="ECO:0000256" key="7">
    <source>
        <dbReference type="SAM" id="SignalP"/>
    </source>
</evidence>
<dbReference type="Pfam" id="PF06427">
    <property type="entry name" value="UDP-g_GGTase"/>
    <property type="match status" value="1"/>
</dbReference>
<sequence>MTTTSGRVLAAATALLAALGGQRHAQVDARGLAVNLTASWPSSRFYPLLEASEFLAEENPQWFWRYVDALEPHAREIERKRDDVDALTQLAVDVAQEIAPQTTSILELSLSTRTYSVKVEMFRQLALDSGVRPCGPDADAWAVFYREKQCAVTVACSAEELKRSVELLADAEDNNSAETCVAAGQHDVELDRVDHKFPQPMRLKTTAILYGLIGSPSFYSFHHELKDLASAQRLEYIMRHYPKDSDLETLLQGYGVSLDIKNMEYKTIDDSKKVGDEDSENEADVDGESHDDDDDDPTSDEDVDGVFFSTLIKEHESISAELKGFRDQLVKQHDQQEEIKAWQLKDIGLSATREILDAKSPLKRLRVLSQDFPRHAKKLALSRKSISDVFRGEASERRNEVQNNGLLNRFLLNGILVDPMQRSFNIFDFMKTLKAEWSIAKKLAQLPLSEEDRETMLDNVREAKQSRTSVRIRVRGPVDGTAPLYINNIETDLTSADWPSSVAQLRRPAWNLIFLRKNMYEYVVAFDPVSPHGRQALSHIAFMRMRGAPIQWGLLASTKELVAAKGRDERDAIVKQFKEYSLEEKATGWHFAKLLLMARAKDATEDDGRGRAVWGFIEGVADEGGDITVRSLLTCYVDATGGAFSRAKSEKEAMEVLKSAEFDDSVMSMTEYLAKKHLPFECSLFNGVLKTNVDLQTDIMSHFGRDQPLYQAMARQGDLTDDMDLIDELLTAQGAYPSYFSLFGGDEESEQPAKSAQTSSVHLFAGDESQKLEDLVASRVTYMHQDGSITSPKKQTLLFWLDLGDRVHAAHVYEAVKAVQEDMGSLMRVGVVHRLNKASGEDAIGELLAGIIAAVGDSDNEKHIRLVTEALSCVVKGKTVEGAKSKLRGLVEKIDEWDNDKVLTSLMQMFDGEFPLQRFYRFLFDKKPSAATKVSFRKLPIKPILTMKIDTPEAWNVQIHRSTEDLDNLRVDPDSPSDVRAVKTASFRLENLLVYGQCRDKTFEMYSPPNGLQLVLERDVGSVRLHRDTLVMKNLGYFQLQATPGVWSLHLARGRAVELYEILDSETERVLSSRNVIVSDFGSHVEQLLVRKRQGMEHEELLAPSQTGTKAKADVEPIGQDAGLLGSYWNSMLSLFGKKKGNAQTGDKADATAVANPSASERTGETIHVFSLATGHLYERFLKIMMSSVLKRTKNPVTFWLLENFLSPDFKDSIPALREKFGMDIRLVTYKWPNWLRQQTQKQRIIWGYKILFLDVLFPLGVQKIIYVDADQVVRADLKELWEMDLKGAPYGYTPFCDSRNVGYQFWRQGYWKDHLRGRPYHISALYVVDLALFRQMAAGDILRAIYDQLSADPNSLANLDQDLPNYAQHQISIFSLPQEWLWCESWCSDESKASAKTIDLCNNPKHKEPKLDMAKRVISGELFNESWLELDQEIREAEQAHVRAAATA</sequence>
<dbReference type="Pfam" id="PF18401">
    <property type="entry name" value="Thioredoxin_13"/>
    <property type="match status" value="1"/>
</dbReference>
<comment type="caution">
    <text evidence="12">The sequence shown here is derived from an EMBL/GenBank/DDBJ whole genome shotgun (WGS) entry which is preliminary data.</text>
</comment>
<comment type="cofactor">
    <cofactor evidence="1">
        <name>Ca(2+)</name>
        <dbReference type="ChEBI" id="CHEBI:29108"/>
    </cofactor>
</comment>
<evidence type="ECO:0000313" key="13">
    <source>
        <dbReference type="Proteomes" id="UP001209570"/>
    </source>
</evidence>
<feature type="chain" id="PRO_5042026231" description="UDP-glucose:glycoprotein glucosyltransferase" evidence="7">
    <location>
        <begin position="26"/>
        <end position="1449"/>
    </location>
</feature>
<evidence type="ECO:0000313" key="12">
    <source>
        <dbReference type="EMBL" id="KAJ0398244.1"/>
    </source>
</evidence>
<dbReference type="InterPro" id="IPR040497">
    <property type="entry name" value="Glyco_transf_24"/>
</dbReference>
<evidence type="ECO:0000259" key="10">
    <source>
        <dbReference type="Pfam" id="PF18402"/>
    </source>
</evidence>
<name>A0AAD5LEF6_PYTIN</name>
<keyword evidence="4" id="KW-0256">Endoplasmic reticulum</keyword>
<dbReference type="GO" id="GO:0036503">
    <property type="term" value="P:ERAD pathway"/>
    <property type="evidence" value="ECO:0007669"/>
    <property type="project" value="TreeGrafter"/>
</dbReference>
<evidence type="ECO:0008006" key="14">
    <source>
        <dbReference type="Google" id="ProtNLM"/>
    </source>
</evidence>
<reference evidence="12" key="1">
    <citation type="submission" date="2021-12" db="EMBL/GenBank/DDBJ databases">
        <title>Prjna785345.</title>
        <authorList>
            <person name="Rujirawat T."/>
            <person name="Krajaejun T."/>
        </authorList>
    </citation>
    <scope>NUCLEOTIDE SEQUENCE</scope>
    <source>
        <strain evidence="12">Pi057C3</strain>
    </source>
</reference>
<evidence type="ECO:0000259" key="11">
    <source>
        <dbReference type="Pfam" id="PF18404"/>
    </source>
</evidence>
<proteinExistence type="predicted"/>
<dbReference type="SUPFAM" id="SSF53448">
    <property type="entry name" value="Nucleotide-diphospho-sugar transferases"/>
    <property type="match status" value="1"/>
</dbReference>
<organism evidence="12 13">
    <name type="scientific">Pythium insidiosum</name>
    <name type="common">Pythiosis disease agent</name>
    <dbReference type="NCBI Taxonomy" id="114742"/>
    <lineage>
        <taxon>Eukaryota</taxon>
        <taxon>Sar</taxon>
        <taxon>Stramenopiles</taxon>
        <taxon>Oomycota</taxon>
        <taxon>Peronosporomycetes</taxon>
        <taxon>Pythiales</taxon>
        <taxon>Pythiaceae</taxon>
        <taxon>Pythium</taxon>
    </lineage>
</organism>
<evidence type="ECO:0000256" key="1">
    <source>
        <dbReference type="ARBA" id="ARBA00001913"/>
    </source>
</evidence>
<feature type="compositionally biased region" description="Acidic residues" evidence="6">
    <location>
        <begin position="277"/>
        <end position="300"/>
    </location>
</feature>
<feature type="domain" description="UGGT thioredoxin-like" evidence="9">
    <location>
        <begin position="334"/>
        <end position="466"/>
    </location>
</feature>
<dbReference type="InterPro" id="IPR040694">
    <property type="entry name" value="UGGT_TRXL_2"/>
</dbReference>
<evidence type="ECO:0000256" key="3">
    <source>
        <dbReference type="ARBA" id="ARBA00022729"/>
    </source>
</evidence>
<evidence type="ECO:0000259" key="8">
    <source>
        <dbReference type="Pfam" id="PF18400"/>
    </source>
</evidence>
<evidence type="ECO:0000256" key="5">
    <source>
        <dbReference type="ARBA" id="ARBA00023180"/>
    </source>
</evidence>
<protein>
    <recommendedName>
        <fullName evidence="14">UDP-glucose:glycoprotein glucosyltransferase</fullName>
    </recommendedName>
</protein>
<dbReference type="InterPro" id="IPR029044">
    <property type="entry name" value="Nucleotide-diphossugar_trans"/>
</dbReference>
<dbReference type="Pfam" id="PF18402">
    <property type="entry name" value="Thioredoxin_14"/>
    <property type="match status" value="1"/>
</dbReference>
<dbReference type="InterPro" id="IPR009448">
    <property type="entry name" value="UDP-g_GGtrans"/>
</dbReference>
<dbReference type="GO" id="GO:0003980">
    <property type="term" value="F:UDP-glucose:glycoprotein glucosyltransferase activity"/>
    <property type="evidence" value="ECO:0007669"/>
    <property type="project" value="InterPro"/>
</dbReference>
<evidence type="ECO:0000259" key="9">
    <source>
        <dbReference type="Pfam" id="PF18401"/>
    </source>
</evidence>
<dbReference type="GO" id="GO:0005788">
    <property type="term" value="C:endoplasmic reticulum lumen"/>
    <property type="evidence" value="ECO:0007669"/>
    <property type="project" value="UniProtKB-SubCell"/>
</dbReference>
<dbReference type="PANTHER" id="PTHR11226">
    <property type="entry name" value="UDP-GLUCOSE GLYCOPROTEIN:GLUCOSYLTRANSFERASE"/>
    <property type="match status" value="1"/>
</dbReference>
<dbReference type="PANTHER" id="PTHR11226:SF0">
    <property type="entry name" value="UDP-GLUCOSE:GLYCOPROTEIN GLUCOSYLTRANSFERASE"/>
    <property type="match status" value="1"/>
</dbReference>
<feature type="domain" description="UGGT thioredoxin-like" evidence="8">
    <location>
        <begin position="48"/>
        <end position="246"/>
    </location>
</feature>
<accession>A0AAD5LEF6</accession>
<evidence type="ECO:0000256" key="6">
    <source>
        <dbReference type="SAM" id="MobiDB-lite"/>
    </source>
</evidence>
<comment type="subcellular location">
    <subcellularLocation>
        <location evidence="2">Endoplasmic reticulum lumen</location>
    </subcellularLocation>
</comment>
<dbReference type="InterPro" id="IPR040693">
    <property type="entry name" value="UGGT_TRXL_1"/>
</dbReference>
<gene>
    <name evidence="12" type="ORF">P43SY_000344</name>
</gene>
<feature type="region of interest" description="Disordered" evidence="6">
    <location>
        <begin position="271"/>
        <end position="300"/>
    </location>
</feature>
<dbReference type="Pfam" id="PF18400">
    <property type="entry name" value="Thioredoxin_12"/>
    <property type="match status" value="1"/>
</dbReference>
<dbReference type="GO" id="GO:0051082">
    <property type="term" value="F:unfolded protein binding"/>
    <property type="evidence" value="ECO:0007669"/>
    <property type="project" value="TreeGrafter"/>
</dbReference>
<feature type="domain" description="Glucosyltransferase 24 catalytic" evidence="11">
    <location>
        <begin position="1167"/>
        <end position="1437"/>
    </location>
</feature>
<feature type="domain" description="UGGT thioredoxin-like" evidence="10">
    <location>
        <begin position="479"/>
        <end position="739"/>
    </location>
</feature>
<keyword evidence="13" id="KW-1185">Reference proteome</keyword>
<keyword evidence="5" id="KW-0325">Glycoprotein</keyword>
<dbReference type="Proteomes" id="UP001209570">
    <property type="component" value="Unassembled WGS sequence"/>
</dbReference>
<evidence type="ECO:0000256" key="4">
    <source>
        <dbReference type="ARBA" id="ARBA00022824"/>
    </source>
</evidence>
<evidence type="ECO:0000256" key="2">
    <source>
        <dbReference type="ARBA" id="ARBA00004319"/>
    </source>
</evidence>
<keyword evidence="3 7" id="KW-0732">Signal</keyword>
<dbReference type="Gene3D" id="3.90.550.10">
    <property type="entry name" value="Spore Coat Polysaccharide Biosynthesis Protein SpsA, Chain A"/>
    <property type="match status" value="1"/>
</dbReference>
<dbReference type="InterPro" id="IPR040692">
    <property type="entry name" value="UGGT_TRXL_3"/>
</dbReference>
<feature type="signal peptide" evidence="7">
    <location>
        <begin position="1"/>
        <end position="25"/>
    </location>
</feature>